<feature type="region of interest" description="Disordered" evidence="3">
    <location>
        <begin position="561"/>
        <end position="585"/>
    </location>
</feature>
<keyword evidence="2" id="KW-0040">ANK repeat</keyword>
<dbReference type="Proteomes" id="UP000327013">
    <property type="component" value="Unassembled WGS sequence"/>
</dbReference>
<accession>A0A5N6KQ13</accession>
<feature type="region of interest" description="Disordered" evidence="3">
    <location>
        <begin position="33"/>
        <end position="78"/>
    </location>
</feature>
<evidence type="ECO:0000256" key="2">
    <source>
        <dbReference type="ARBA" id="ARBA00023043"/>
    </source>
</evidence>
<protein>
    <submittedName>
        <fullName evidence="4">Uncharacterized protein</fullName>
    </submittedName>
</protein>
<dbReference type="InterPro" id="IPR036770">
    <property type="entry name" value="Ankyrin_rpt-contain_sf"/>
</dbReference>
<sequence>MYRSLPACCLRGCNLSCGYPLFQPLAGNGRDETLLDSTAGKPKSAPALIESLSTGRKRQQKLGEKSSRQISHGIMNPSPEETRLVSLQNEIEAIVKDHGYDREQFLAYAAAYWGLVIGDEGGLEHEDAPPYLYPGKQTARTLRETASTWALLNPYFGGVHTMAYFGLVQDLSIGIQMGKINLNDLGTLTQKGFTPLMIAVQQRRDDMLHFLLELSHKTLGDVLPMSVPGLNDADAATSLEKWIDINAQTALGMTSLRLAVDESNLGMVQDLLADTAIDPNIRDYRDETAFYQAVIKNRIHLLPAFFADENVDCNSQSAYGTPLMMACQYGYTEAVELLLDHPDVDAKVRLSPLIFTAASFARYAGHEHLVELLLDYGADSPVVLATPTEAALLDACTTLRCRAAITLLHDTRGAINVNIRAGPDRESPLSALMEGLTFHKFLGGGAEEAVWQDLIELLLQEGAALDVPSMHFWLPLHLAAFKGIEWLARLLVRFGARPDAMGAGEGAKTAVEYAQEAADGQHSDRSILWSRPRDRMADGDDAVLALFRSLEEGTWDMTRARDDDDDAAAIKRKRRKRRPRTRSLP</sequence>
<organism evidence="4 5">
    <name type="scientific">Carpinus fangiana</name>
    <dbReference type="NCBI Taxonomy" id="176857"/>
    <lineage>
        <taxon>Eukaryota</taxon>
        <taxon>Viridiplantae</taxon>
        <taxon>Streptophyta</taxon>
        <taxon>Embryophyta</taxon>
        <taxon>Tracheophyta</taxon>
        <taxon>Spermatophyta</taxon>
        <taxon>Magnoliopsida</taxon>
        <taxon>eudicotyledons</taxon>
        <taxon>Gunneridae</taxon>
        <taxon>Pentapetalae</taxon>
        <taxon>rosids</taxon>
        <taxon>fabids</taxon>
        <taxon>Fagales</taxon>
        <taxon>Betulaceae</taxon>
        <taxon>Carpinus</taxon>
    </lineage>
</organism>
<feature type="compositionally biased region" description="Basic residues" evidence="3">
    <location>
        <begin position="570"/>
        <end position="585"/>
    </location>
</feature>
<evidence type="ECO:0000313" key="5">
    <source>
        <dbReference type="Proteomes" id="UP000327013"/>
    </source>
</evidence>
<dbReference type="EMBL" id="VIBQ01000010">
    <property type="protein sequence ID" value="KAB8338742.1"/>
    <property type="molecule type" value="Genomic_DNA"/>
</dbReference>
<dbReference type="SUPFAM" id="SSF48403">
    <property type="entry name" value="Ankyrin repeat"/>
    <property type="match status" value="1"/>
</dbReference>
<dbReference type="PANTHER" id="PTHR24198:SF165">
    <property type="entry name" value="ANKYRIN REPEAT-CONTAINING PROTEIN-RELATED"/>
    <property type="match status" value="1"/>
</dbReference>
<gene>
    <name evidence="4" type="ORF">FH972_021687</name>
</gene>
<dbReference type="AlphaFoldDB" id="A0A5N6KQ13"/>
<keyword evidence="1" id="KW-0677">Repeat</keyword>
<evidence type="ECO:0000256" key="1">
    <source>
        <dbReference type="ARBA" id="ARBA00022737"/>
    </source>
</evidence>
<proteinExistence type="predicted"/>
<name>A0A5N6KQ13_9ROSI</name>
<dbReference type="Gene3D" id="1.25.40.20">
    <property type="entry name" value="Ankyrin repeat-containing domain"/>
    <property type="match status" value="2"/>
</dbReference>
<dbReference type="PANTHER" id="PTHR24198">
    <property type="entry name" value="ANKYRIN REPEAT AND PROTEIN KINASE DOMAIN-CONTAINING PROTEIN"/>
    <property type="match status" value="1"/>
</dbReference>
<dbReference type="OrthoDB" id="4488855at2759"/>
<dbReference type="SMART" id="SM00248">
    <property type="entry name" value="ANK"/>
    <property type="match status" value="6"/>
</dbReference>
<reference evidence="4 5" key="1">
    <citation type="submission" date="2019-06" db="EMBL/GenBank/DDBJ databases">
        <title>A chromosomal-level reference genome of Carpinus fangiana (Coryloideae, Betulaceae).</title>
        <authorList>
            <person name="Yang X."/>
            <person name="Wang Z."/>
            <person name="Zhang L."/>
            <person name="Hao G."/>
            <person name="Liu J."/>
            <person name="Yang Y."/>
        </authorList>
    </citation>
    <scope>NUCLEOTIDE SEQUENCE [LARGE SCALE GENOMIC DNA]</scope>
    <source>
        <strain evidence="4">Cfa_2016G</strain>
        <tissue evidence="4">Leaf</tissue>
    </source>
</reference>
<keyword evidence="5" id="KW-1185">Reference proteome</keyword>
<evidence type="ECO:0000256" key="3">
    <source>
        <dbReference type="SAM" id="MobiDB-lite"/>
    </source>
</evidence>
<dbReference type="InterPro" id="IPR002110">
    <property type="entry name" value="Ankyrin_rpt"/>
</dbReference>
<comment type="caution">
    <text evidence="4">The sequence shown here is derived from an EMBL/GenBank/DDBJ whole genome shotgun (WGS) entry which is preliminary data.</text>
</comment>
<dbReference type="Pfam" id="PF12796">
    <property type="entry name" value="Ank_2"/>
    <property type="match status" value="1"/>
</dbReference>
<evidence type="ECO:0000313" key="4">
    <source>
        <dbReference type="EMBL" id="KAB8338742.1"/>
    </source>
</evidence>